<feature type="region of interest" description="Disordered" evidence="2">
    <location>
        <begin position="261"/>
        <end position="290"/>
    </location>
</feature>
<organism evidence="3 4">
    <name type="scientific">Riccia sorocarpa</name>
    <dbReference type="NCBI Taxonomy" id="122646"/>
    <lineage>
        <taxon>Eukaryota</taxon>
        <taxon>Viridiplantae</taxon>
        <taxon>Streptophyta</taxon>
        <taxon>Embryophyta</taxon>
        <taxon>Marchantiophyta</taxon>
        <taxon>Marchantiopsida</taxon>
        <taxon>Marchantiidae</taxon>
        <taxon>Marchantiales</taxon>
        <taxon>Ricciaceae</taxon>
        <taxon>Riccia</taxon>
    </lineage>
</organism>
<feature type="region of interest" description="Disordered" evidence="2">
    <location>
        <begin position="1"/>
        <end position="36"/>
    </location>
</feature>
<feature type="coiled-coil region" evidence="1">
    <location>
        <begin position="105"/>
        <end position="146"/>
    </location>
</feature>
<evidence type="ECO:0000256" key="2">
    <source>
        <dbReference type="SAM" id="MobiDB-lite"/>
    </source>
</evidence>
<gene>
    <name evidence="3" type="ORF">R1sor_019407</name>
</gene>
<comment type="caution">
    <text evidence="3">The sequence shown here is derived from an EMBL/GenBank/DDBJ whole genome shotgun (WGS) entry which is preliminary data.</text>
</comment>
<evidence type="ECO:0000256" key="1">
    <source>
        <dbReference type="SAM" id="Coils"/>
    </source>
</evidence>
<feature type="region of interest" description="Disordered" evidence="2">
    <location>
        <begin position="387"/>
        <end position="416"/>
    </location>
</feature>
<feature type="compositionally biased region" description="Acidic residues" evidence="2">
    <location>
        <begin position="270"/>
        <end position="290"/>
    </location>
</feature>
<dbReference type="Proteomes" id="UP001633002">
    <property type="component" value="Unassembled WGS sequence"/>
</dbReference>
<evidence type="ECO:0000313" key="3">
    <source>
        <dbReference type="EMBL" id="KAL3701385.1"/>
    </source>
</evidence>
<feature type="compositionally biased region" description="Low complexity" evidence="2">
    <location>
        <begin position="11"/>
        <end position="26"/>
    </location>
</feature>
<dbReference type="AlphaFoldDB" id="A0ABD3ICF5"/>
<protein>
    <submittedName>
        <fullName evidence="3">Uncharacterized protein</fullName>
    </submittedName>
</protein>
<feature type="coiled-coil region" evidence="1">
    <location>
        <begin position="173"/>
        <end position="235"/>
    </location>
</feature>
<name>A0ABD3ICF5_9MARC</name>
<keyword evidence="4" id="KW-1185">Reference proteome</keyword>
<dbReference type="EMBL" id="JBJQOH010000001">
    <property type="protein sequence ID" value="KAL3701385.1"/>
    <property type="molecule type" value="Genomic_DNA"/>
</dbReference>
<accession>A0ABD3ICF5</accession>
<keyword evidence="1" id="KW-0175">Coiled coil</keyword>
<sequence length="416" mass="46950">MTSAMEGHENTSGTSGSSTTKATASGELVEEKSNSESKEEFNLAFKDILFESYRRMHVQCMRETGSVSELASLKKQGYALNQQQDKLLKNSEKLSRQIGDTLKTLQGLRGKKRKMDLRLSNLQRQTSSLTSKIQDEESRLEKIRTEGYDSRKSFTTEVFRAYSAYCMNIQSLTKSEGAKREKLEAEVKRLAENLESEKAECLKLETDVKLSEENLETEKTKRARLEEVAELFEQNLGSEKAKRLKLEADVKLTAQNLETETTKRVRLEEEAKDSDDYSTDSGEDNAYDSDESSVNFLQCYEADAADLEAYHEEIRSLYISGLESENEKPVQFQGAEIYNLPRPLTEGEGNLDITPELPQLESKKGGDSARLNGKFADLLEEAKRAVPDQPIPEREDTDIAGATTFKMTEGMIRKED</sequence>
<evidence type="ECO:0000313" key="4">
    <source>
        <dbReference type="Proteomes" id="UP001633002"/>
    </source>
</evidence>
<proteinExistence type="predicted"/>
<reference evidence="3 4" key="1">
    <citation type="submission" date="2024-09" db="EMBL/GenBank/DDBJ databases">
        <title>Chromosome-scale assembly of Riccia sorocarpa.</title>
        <authorList>
            <person name="Paukszto L."/>
        </authorList>
    </citation>
    <scope>NUCLEOTIDE SEQUENCE [LARGE SCALE GENOMIC DNA]</scope>
    <source>
        <strain evidence="3">LP-2024</strain>
        <tissue evidence="3">Aerial parts of the thallus</tissue>
    </source>
</reference>